<evidence type="ECO:0000313" key="2">
    <source>
        <dbReference type="EMBL" id="MBI6121179.1"/>
    </source>
</evidence>
<protein>
    <recommendedName>
        <fullName evidence="4">Lipocalin-like domain-containing protein</fullName>
    </recommendedName>
</protein>
<dbReference type="Proteomes" id="UP000635665">
    <property type="component" value="Unassembled WGS sequence"/>
</dbReference>
<comment type="caution">
    <text evidence="2">The sequence shown here is derived from an EMBL/GenBank/DDBJ whole genome shotgun (WGS) entry which is preliminary data.</text>
</comment>
<evidence type="ECO:0008006" key="4">
    <source>
        <dbReference type="Google" id="ProtNLM"/>
    </source>
</evidence>
<name>A0ABS0TMC1_9FLAO</name>
<accession>A0ABS0TMC1</accession>
<feature type="chain" id="PRO_5047056758" description="Lipocalin-like domain-containing protein" evidence="1">
    <location>
        <begin position="22"/>
        <end position="131"/>
    </location>
</feature>
<reference evidence="2 3" key="1">
    <citation type="submission" date="2020-12" db="EMBL/GenBank/DDBJ databases">
        <title>Salegentibacter orientalis sp. nov., isolated from costal sediment.</title>
        <authorList>
            <person name="Lian F.-B."/>
        </authorList>
    </citation>
    <scope>NUCLEOTIDE SEQUENCE [LARGE SCALE GENOMIC DNA]</scope>
    <source>
        <strain evidence="2 3">F60176</strain>
    </source>
</reference>
<keyword evidence="3" id="KW-1185">Reference proteome</keyword>
<proteinExistence type="predicted"/>
<dbReference type="RefSeq" id="WP_198639331.1">
    <property type="nucleotide sequence ID" value="NZ_JAEHNY010000014.1"/>
</dbReference>
<organism evidence="2 3">
    <name type="scientific">Salegentibacter maritimus</name>
    <dbReference type="NCBI Taxonomy" id="2794347"/>
    <lineage>
        <taxon>Bacteria</taxon>
        <taxon>Pseudomonadati</taxon>
        <taxon>Bacteroidota</taxon>
        <taxon>Flavobacteriia</taxon>
        <taxon>Flavobacteriales</taxon>
        <taxon>Flavobacteriaceae</taxon>
        <taxon>Salegentibacter</taxon>
    </lineage>
</organism>
<feature type="signal peptide" evidence="1">
    <location>
        <begin position="1"/>
        <end position="21"/>
    </location>
</feature>
<gene>
    <name evidence="2" type="ORF">I6U50_14225</name>
</gene>
<dbReference type="PROSITE" id="PS51257">
    <property type="entry name" value="PROKAR_LIPOPROTEIN"/>
    <property type="match status" value="1"/>
</dbReference>
<evidence type="ECO:0000313" key="3">
    <source>
        <dbReference type="Proteomes" id="UP000635665"/>
    </source>
</evidence>
<sequence length="131" mass="14902">MRKIIYLFLFPLIVLSCSSDNDEINASSINPPEWIQGTWLVQGSTTGDNGVRFTSNDLILIQVFTETSQRELIENSRELGQEIEVIENISEEHYSLHLDFNNAPTVNLRFSKLSSSEITWNQVANSILVKQ</sequence>
<dbReference type="EMBL" id="JAEHNY010000014">
    <property type="protein sequence ID" value="MBI6121179.1"/>
    <property type="molecule type" value="Genomic_DNA"/>
</dbReference>
<evidence type="ECO:0000256" key="1">
    <source>
        <dbReference type="SAM" id="SignalP"/>
    </source>
</evidence>
<keyword evidence="1" id="KW-0732">Signal</keyword>